<evidence type="ECO:0000313" key="12">
    <source>
        <dbReference type="EMBL" id="CAF0861131.1"/>
    </source>
</evidence>
<evidence type="ECO:0000256" key="9">
    <source>
        <dbReference type="RuleBase" id="RU363097"/>
    </source>
</evidence>
<evidence type="ECO:0000313" key="13">
    <source>
        <dbReference type="Proteomes" id="UP000663879"/>
    </source>
</evidence>
<dbReference type="Pfam" id="PF03015">
    <property type="entry name" value="Sterile"/>
    <property type="match status" value="1"/>
</dbReference>
<proteinExistence type="inferred from homology"/>
<gene>
    <name evidence="12" type="ORF">OXX778_LOCUS9445</name>
</gene>
<keyword evidence="5 9" id="KW-1133">Transmembrane helix</keyword>
<feature type="transmembrane region" description="Helical" evidence="9">
    <location>
        <begin position="476"/>
        <end position="493"/>
    </location>
</feature>
<dbReference type="CDD" id="cd09071">
    <property type="entry name" value="FAR_C"/>
    <property type="match status" value="1"/>
</dbReference>
<dbReference type="AlphaFoldDB" id="A0A813WRJ7"/>
<dbReference type="EMBL" id="CAJNOC010001394">
    <property type="protein sequence ID" value="CAF0861131.1"/>
    <property type="molecule type" value="Genomic_DNA"/>
</dbReference>
<dbReference type="InterPro" id="IPR026055">
    <property type="entry name" value="FAR"/>
</dbReference>
<comment type="subcellular location">
    <subcellularLocation>
        <location evidence="1">Membrane</location>
        <topology evidence="1">Multi-pass membrane protein</topology>
    </subcellularLocation>
</comment>
<keyword evidence="6 9" id="KW-0443">Lipid metabolism</keyword>
<comment type="catalytic activity">
    <reaction evidence="8 9">
        <text>a long-chain fatty acyl-CoA + 2 NADPH + 2 H(+) = a long-chain primary fatty alcohol + 2 NADP(+) + CoA</text>
        <dbReference type="Rhea" id="RHEA:52716"/>
        <dbReference type="ChEBI" id="CHEBI:15378"/>
        <dbReference type="ChEBI" id="CHEBI:57287"/>
        <dbReference type="ChEBI" id="CHEBI:57783"/>
        <dbReference type="ChEBI" id="CHEBI:58349"/>
        <dbReference type="ChEBI" id="CHEBI:77396"/>
        <dbReference type="ChEBI" id="CHEBI:83139"/>
        <dbReference type="EC" id="1.2.1.84"/>
    </reaction>
</comment>
<keyword evidence="7 9" id="KW-0472">Membrane</keyword>
<evidence type="ECO:0000256" key="1">
    <source>
        <dbReference type="ARBA" id="ARBA00004141"/>
    </source>
</evidence>
<organism evidence="12 13">
    <name type="scientific">Brachionus calyciflorus</name>
    <dbReference type="NCBI Taxonomy" id="104777"/>
    <lineage>
        <taxon>Eukaryota</taxon>
        <taxon>Metazoa</taxon>
        <taxon>Spiralia</taxon>
        <taxon>Gnathifera</taxon>
        <taxon>Rotifera</taxon>
        <taxon>Eurotatoria</taxon>
        <taxon>Monogononta</taxon>
        <taxon>Pseudotrocha</taxon>
        <taxon>Ploima</taxon>
        <taxon>Brachionidae</taxon>
        <taxon>Brachionus</taxon>
    </lineage>
</organism>
<dbReference type="SUPFAM" id="SSF51735">
    <property type="entry name" value="NAD(P)-binding Rossmann-fold domains"/>
    <property type="match status" value="1"/>
</dbReference>
<comment type="function">
    <text evidence="9">Catalyzes the reduction of fatty acyl-CoA to fatty alcohols.</text>
</comment>
<comment type="caution">
    <text evidence="12">The sequence shown here is derived from an EMBL/GenBank/DDBJ whole genome shotgun (WGS) entry which is preliminary data.</text>
</comment>
<sequence>MSSSNNINNNNSEICNFYRNKSIFITGATGFLGKALIEKLLRSCYDLNKIYILIRHKKGKTPAQRLDEFLDCKVFEKVSQFYPEYRDKLVVIEGDLVEPNLGISEKDREILRKNVNVVFHSAATVRFDEPLKVAISMNILGTKKVIDLCKEIENLKIFVHVSTAYANCDRPRITEEVYPPPVQPEKIIEAAEWMDDSLINLITPSIIKNRPNTYTYTKAIAESLIIKECKEMPCCIVRPSIIGGSWKEPFAGWIDNFNGPTALFPASGTGVLRSMLGHLDAVADLIPVDVVVNTLLAAGWYRGVERTKKTIVYHCTSGQINKLTWGMMNDYGVDCFLKNPFEKIFIVPNPHFTPHKSVKYLRTFFEQLIPAYLMDFFLRLLKRKPMFVKIQKKIKKAITILEYFTTHNWEFTNDNYLMLMKELNDPDKKMFNFDIKDLNWRSYIEQYCLGTKIFLMKEDVSNLNACRKNIEKMKRIQNLAIFSIYAIVFRFILLRSARFKTFIQFIFELAIKFRDYFLKSIQF</sequence>
<evidence type="ECO:0000256" key="3">
    <source>
        <dbReference type="ARBA" id="ARBA00022516"/>
    </source>
</evidence>
<dbReference type="CDD" id="cd05236">
    <property type="entry name" value="FAR-N_SDR_e"/>
    <property type="match status" value="1"/>
</dbReference>
<protein>
    <recommendedName>
        <fullName evidence="9">Fatty acyl-CoA reductase</fullName>
        <ecNumber evidence="9">1.2.1.84</ecNumber>
    </recommendedName>
</protein>
<dbReference type="EC" id="1.2.1.84" evidence="9"/>
<feature type="domain" description="Fatty acyl-CoA reductase C-terminal" evidence="10">
    <location>
        <begin position="367"/>
        <end position="458"/>
    </location>
</feature>
<dbReference type="Pfam" id="PF07993">
    <property type="entry name" value="NAD_binding_4"/>
    <property type="match status" value="1"/>
</dbReference>
<dbReference type="GO" id="GO:0016020">
    <property type="term" value="C:membrane"/>
    <property type="evidence" value="ECO:0007669"/>
    <property type="project" value="UniProtKB-SubCell"/>
</dbReference>
<dbReference type="Proteomes" id="UP000663879">
    <property type="component" value="Unassembled WGS sequence"/>
</dbReference>
<dbReference type="InterPro" id="IPR036291">
    <property type="entry name" value="NAD(P)-bd_dom_sf"/>
</dbReference>
<comment type="similarity">
    <text evidence="2 9">Belongs to the fatty acyl-CoA reductase family.</text>
</comment>
<dbReference type="Gene3D" id="3.40.50.720">
    <property type="entry name" value="NAD(P)-binding Rossmann-like Domain"/>
    <property type="match status" value="1"/>
</dbReference>
<keyword evidence="13" id="KW-1185">Reference proteome</keyword>
<keyword evidence="9" id="KW-0560">Oxidoreductase</keyword>
<evidence type="ECO:0000256" key="2">
    <source>
        <dbReference type="ARBA" id="ARBA00005928"/>
    </source>
</evidence>
<name>A0A813WRJ7_9BILA</name>
<dbReference type="GO" id="GO:0005777">
    <property type="term" value="C:peroxisome"/>
    <property type="evidence" value="ECO:0007669"/>
    <property type="project" value="TreeGrafter"/>
</dbReference>
<dbReference type="GO" id="GO:0035336">
    <property type="term" value="P:long-chain fatty-acyl-CoA metabolic process"/>
    <property type="evidence" value="ECO:0007669"/>
    <property type="project" value="TreeGrafter"/>
</dbReference>
<keyword evidence="9" id="KW-0521">NADP</keyword>
<accession>A0A813WRJ7</accession>
<dbReference type="InterPro" id="IPR033640">
    <property type="entry name" value="FAR_C"/>
</dbReference>
<evidence type="ECO:0000256" key="4">
    <source>
        <dbReference type="ARBA" id="ARBA00022692"/>
    </source>
</evidence>
<dbReference type="PANTHER" id="PTHR11011:SF45">
    <property type="entry name" value="FATTY ACYL-COA REDUCTASE CG8306-RELATED"/>
    <property type="match status" value="1"/>
</dbReference>
<evidence type="ECO:0000256" key="5">
    <source>
        <dbReference type="ARBA" id="ARBA00022989"/>
    </source>
</evidence>
<reference evidence="12" key="1">
    <citation type="submission" date="2021-02" db="EMBL/GenBank/DDBJ databases">
        <authorList>
            <person name="Nowell W R."/>
        </authorList>
    </citation>
    <scope>NUCLEOTIDE SEQUENCE</scope>
    <source>
        <strain evidence="12">Ploen Becks lab</strain>
    </source>
</reference>
<dbReference type="OrthoDB" id="429813at2759"/>
<evidence type="ECO:0000259" key="10">
    <source>
        <dbReference type="Pfam" id="PF03015"/>
    </source>
</evidence>
<dbReference type="InterPro" id="IPR013120">
    <property type="entry name" value="FAR_NAD-bd"/>
</dbReference>
<dbReference type="GO" id="GO:0080019">
    <property type="term" value="F:alcohol-forming very long-chain fatty acyl-CoA reductase activity"/>
    <property type="evidence" value="ECO:0007669"/>
    <property type="project" value="InterPro"/>
</dbReference>
<evidence type="ECO:0000256" key="6">
    <source>
        <dbReference type="ARBA" id="ARBA00023098"/>
    </source>
</evidence>
<feature type="domain" description="Thioester reductase (TE)" evidence="11">
    <location>
        <begin position="25"/>
        <end position="294"/>
    </location>
</feature>
<evidence type="ECO:0000256" key="7">
    <source>
        <dbReference type="ARBA" id="ARBA00023136"/>
    </source>
</evidence>
<keyword evidence="4 9" id="KW-0812">Transmembrane</keyword>
<dbReference type="FunFam" id="3.40.50.720:FF:000143">
    <property type="entry name" value="Fatty acyl-CoA reductase"/>
    <property type="match status" value="1"/>
</dbReference>
<evidence type="ECO:0000256" key="8">
    <source>
        <dbReference type="ARBA" id="ARBA00052530"/>
    </source>
</evidence>
<evidence type="ECO:0000259" key="11">
    <source>
        <dbReference type="Pfam" id="PF07993"/>
    </source>
</evidence>
<dbReference type="PANTHER" id="PTHR11011">
    <property type="entry name" value="MALE STERILITY PROTEIN 2-RELATED"/>
    <property type="match status" value="1"/>
</dbReference>
<keyword evidence="3 9" id="KW-0444">Lipid biosynthesis</keyword>
<dbReference type="GO" id="GO:0102965">
    <property type="term" value="F:alcohol-forming long-chain fatty acyl-CoA reductase activity"/>
    <property type="evidence" value="ECO:0007669"/>
    <property type="project" value="UniProtKB-EC"/>
</dbReference>